<feature type="domain" description="Transposase IS4-like" evidence="1">
    <location>
        <begin position="242"/>
        <end position="480"/>
    </location>
</feature>
<dbReference type="PANTHER" id="PTHR33408">
    <property type="entry name" value="TRANSPOSASE"/>
    <property type="match status" value="1"/>
</dbReference>
<gene>
    <name evidence="3" type="ORF">IAB27_06240</name>
</gene>
<dbReference type="GO" id="GO:0003677">
    <property type="term" value="F:DNA binding"/>
    <property type="evidence" value="ECO:0007669"/>
    <property type="project" value="InterPro"/>
</dbReference>
<dbReference type="InterPro" id="IPR047629">
    <property type="entry name" value="IS1182_transpos"/>
</dbReference>
<dbReference type="InterPro" id="IPR008490">
    <property type="entry name" value="Transposase_InsH_N"/>
</dbReference>
<reference evidence="3" key="2">
    <citation type="journal article" date="2021" name="PeerJ">
        <title>Extensive microbial diversity within the chicken gut microbiome revealed by metagenomics and culture.</title>
        <authorList>
            <person name="Gilroy R."/>
            <person name="Ravi A."/>
            <person name="Getino M."/>
            <person name="Pursley I."/>
            <person name="Horton D.L."/>
            <person name="Alikhan N.F."/>
            <person name="Baker D."/>
            <person name="Gharbi K."/>
            <person name="Hall N."/>
            <person name="Watson M."/>
            <person name="Adriaenssens E.M."/>
            <person name="Foster-Nyarko E."/>
            <person name="Jarju S."/>
            <person name="Secka A."/>
            <person name="Antonio M."/>
            <person name="Oren A."/>
            <person name="Chaudhuri R.R."/>
            <person name="La Ragione R."/>
            <person name="Hildebrand F."/>
            <person name="Pallen M.J."/>
        </authorList>
    </citation>
    <scope>NUCLEOTIDE SEQUENCE</scope>
    <source>
        <strain evidence="3">CHK147-3167</strain>
    </source>
</reference>
<dbReference type="AlphaFoldDB" id="A0A9D1D090"/>
<dbReference type="EMBL" id="DVFV01000105">
    <property type="protein sequence ID" value="HIQ91201.1"/>
    <property type="molecule type" value="Genomic_DNA"/>
</dbReference>
<sequence length="496" mass="57590">MLKQKNQLELNFSKYSELYDIVIKPDNFWRQLNDMVDFLFVYEELKDKYSSTMGRTCEDVIRMFKYLLLKSYFKLSDRGLVERTQTDLLFKYFLGYDPEETKLINPSLLTVFRRERLKDEEENLMDKLINKTVEIALEKGLIEVKNKIIIDSTHTNAMFHHISPREELIKQAKELRKSIYKIDESMHDKMPKKREASGILEDQIEYTKELLKIVKDDGRFTSLPGLKEQIDYLEETMNDTVIELEYSKDQDAKIGHKTADTSFFGYKTHIAMTPERIITAATITSGEKHDGKELVNLIEKSENNGIEIEAVIGDGAYSEKENLEYCEEKNIKNVSKLSKFVTHGNSKRNNSFEYNKDAGMYVCKAGHMAISKRRSGSKKNGTQVECYFFDVEKCKHCPFKDGCYKDGSKTKTFSVKIKNDTHVKQMDYMETDEFKKLYSERYKIEAKNAELKNNYGYGQANSCGKLGITIQGATTLFLTNMKRIIKLNQEKSKNIG</sequence>
<organism evidence="3 4">
    <name type="scientific">Candidatus Coprosoma intestinipullorum</name>
    <dbReference type="NCBI Taxonomy" id="2840752"/>
    <lineage>
        <taxon>Bacteria</taxon>
        <taxon>Bacillati</taxon>
        <taxon>Bacillota</taxon>
        <taxon>Bacillota incertae sedis</taxon>
        <taxon>Candidatus Coprosoma</taxon>
    </lineage>
</organism>
<accession>A0A9D1D090</accession>
<evidence type="ECO:0000313" key="4">
    <source>
        <dbReference type="Proteomes" id="UP000886786"/>
    </source>
</evidence>
<evidence type="ECO:0000259" key="2">
    <source>
        <dbReference type="Pfam" id="PF05598"/>
    </source>
</evidence>
<dbReference type="GO" id="GO:0006313">
    <property type="term" value="P:DNA transposition"/>
    <property type="evidence" value="ECO:0007669"/>
    <property type="project" value="InterPro"/>
</dbReference>
<dbReference type="PANTHER" id="PTHR33408:SF2">
    <property type="entry name" value="TRANSPOSASE DDE DOMAIN-CONTAINING PROTEIN"/>
    <property type="match status" value="1"/>
</dbReference>
<dbReference type="Pfam" id="PF05598">
    <property type="entry name" value="DUF772"/>
    <property type="match status" value="1"/>
</dbReference>
<evidence type="ECO:0000259" key="1">
    <source>
        <dbReference type="Pfam" id="PF01609"/>
    </source>
</evidence>
<proteinExistence type="predicted"/>
<dbReference type="NCBIfam" id="NF033551">
    <property type="entry name" value="transpos_IS1182"/>
    <property type="match status" value="1"/>
</dbReference>
<dbReference type="GO" id="GO:0004803">
    <property type="term" value="F:transposase activity"/>
    <property type="evidence" value="ECO:0007669"/>
    <property type="project" value="InterPro"/>
</dbReference>
<name>A0A9D1D090_9FIRM</name>
<evidence type="ECO:0000313" key="3">
    <source>
        <dbReference type="EMBL" id="HIQ91201.1"/>
    </source>
</evidence>
<protein>
    <submittedName>
        <fullName evidence="3">IS1182 family transposase</fullName>
    </submittedName>
</protein>
<dbReference type="Proteomes" id="UP000886786">
    <property type="component" value="Unassembled WGS sequence"/>
</dbReference>
<reference evidence="3" key="1">
    <citation type="submission" date="2020-10" db="EMBL/GenBank/DDBJ databases">
        <authorList>
            <person name="Gilroy R."/>
        </authorList>
    </citation>
    <scope>NUCLEOTIDE SEQUENCE</scope>
    <source>
        <strain evidence="3">CHK147-3167</strain>
    </source>
</reference>
<comment type="caution">
    <text evidence="3">The sequence shown here is derived from an EMBL/GenBank/DDBJ whole genome shotgun (WGS) entry which is preliminary data.</text>
</comment>
<dbReference type="Pfam" id="PF01609">
    <property type="entry name" value="DDE_Tnp_1"/>
    <property type="match status" value="1"/>
</dbReference>
<dbReference type="InterPro" id="IPR002559">
    <property type="entry name" value="Transposase_11"/>
</dbReference>
<feature type="domain" description="Transposase InsH N-terminal" evidence="2">
    <location>
        <begin position="20"/>
        <end position="114"/>
    </location>
</feature>